<keyword evidence="3" id="KW-1185">Reference proteome</keyword>
<protein>
    <submittedName>
        <fullName evidence="2">Uncharacterized protein</fullName>
    </submittedName>
</protein>
<proteinExistence type="predicted"/>
<accession>A0ABU2JLB2</accession>
<dbReference type="RefSeq" id="WP_311665461.1">
    <property type="nucleotide sequence ID" value="NZ_JAVREO010000003.1"/>
</dbReference>
<evidence type="ECO:0000313" key="2">
    <source>
        <dbReference type="EMBL" id="MDT0265772.1"/>
    </source>
</evidence>
<evidence type="ECO:0000313" key="3">
    <source>
        <dbReference type="Proteomes" id="UP001183410"/>
    </source>
</evidence>
<reference evidence="3" key="1">
    <citation type="submission" date="2023-07" db="EMBL/GenBank/DDBJ databases">
        <title>30 novel species of actinomycetes from the DSMZ collection.</title>
        <authorList>
            <person name="Nouioui I."/>
        </authorList>
    </citation>
    <scope>NUCLEOTIDE SEQUENCE [LARGE SCALE GENOMIC DNA]</scope>
    <source>
        <strain evidence="3">DSM 44915</strain>
    </source>
</reference>
<sequence length="155" mass="16808">MTGTALLGALRDQERALGQHLRTVADRHREEHEIHHVARDLAGWCRRHEAAIEAAADGALPAGPPPTGPGSGPEPGPRHPVLHGTPGRELLGQLRTLHLRAVALSVDWELLAQVAQARRRPELLALAGSCHPETLRQARWANAQLKVLSPQLLTD</sequence>
<comment type="caution">
    <text evidence="2">The sequence shown here is derived from an EMBL/GenBank/DDBJ whole genome shotgun (WGS) entry which is preliminary data.</text>
</comment>
<evidence type="ECO:0000256" key="1">
    <source>
        <dbReference type="SAM" id="MobiDB-lite"/>
    </source>
</evidence>
<name>A0ABU2JLB2_9ACTN</name>
<organism evidence="2 3">
    <name type="scientific">Streptomyces chisholmiae</name>
    <dbReference type="NCBI Taxonomy" id="3075540"/>
    <lineage>
        <taxon>Bacteria</taxon>
        <taxon>Bacillati</taxon>
        <taxon>Actinomycetota</taxon>
        <taxon>Actinomycetes</taxon>
        <taxon>Kitasatosporales</taxon>
        <taxon>Streptomycetaceae</taxon>
        <taxon>Streptomyces</taxon>
    </lineage>
</organism>
<gene>
    <name evidence="2" type="ORF">RM844_05640</name>
</gene>
<feature type="region of interest" description="Disordered" evidence="1">
    <location>
        <begin position="55"/>
        <end position="86"/>
    </location>
</feature>
<dbReference type="EMBL" id="JAVREO010000003">
    <property type="protein sequence ID" value="MDT0265772.1"/>
    <property type="molecule type" value="Genomic_DNA"/>
</dbReference>
<feature type="compositionally biased region" description="Pro residues" evidence="1">
    <location>
        <begin position="62"/>
        <end position="75"/>
    </location>
</feature>
<dbReference type="Proteomes" id="UP001183410">
    <property type="component" value="Unassembled WGS sequence"/>
</dbReference>